<dbReference type="InterPro" id="IPR002146">
    <property type="entry name" value="ATP_synth_b/b'su_bac/chlpt"/>
</dbReference>
<comment type="subcellular location">
    <subcellularLocation>
        <location evidence="1">Cell inner membrane</location>
        <topology evidence="1">Single-pass membrane protein</topology>
    </subcellularLocation>
    <subcellularLocation>
        <location evidence="15">Cell membrane</location>
        <topology evidence="15">Single-pass membrane protein</topology>
    </subcellularLocation>
</comment>
<evidence type="ECO:0000256" key="11">
    <source>
        <dbReference type="ARBA" id="ARBA00023310"/>
    </source>
</evidence>
<keyword evidence="8 15" id="KW-1133">Transmembrane helix</keyword>
<evidence type="ECO:0000256" key="9">
    <source>
        <dbReference type="ARBA" id="ARBA00023065"/>
    </source>
</evidence>
<dbReference type="Pfam" id="PF00430">
    <property type="entry name" value="ATP-synt_B"/>
    <property type="match status" value="1"/>
</dbReference>
<dbReference type="AlphaFoldDB" id="A0A1U9YVL7"/>
<accession>A0A1U9YVL7</accession>
<comment type="function">
    <text evidence="12 15">F(1)F(0) ATP synthase produces ATP from ADP in the presence of a proton or sodium gradient. F-type ATPases consist of two structural domains, F(1) containing the extramembraneous catalytic core and F(0) containing the membrane proton channel, linked together by a central stalk and a peripheral stalk. During catalysis, ATP synthesis in the catalytic domain of F(1) is coupled via a rotary mechanism of the central stalk subunits to proton translocation.</text>
</comment>
<keyword evidence="9 15" id="KW-0406">Ion transport</keyword>
<dbReference type="Proteomes" id="UP000191135">
    <property type="component" value="Chromosome"/>
</dbReference>
<evidence type="ECO:0000256" key="14">
    <source>
        <dbReference type="ARBA" id="ARBA00025830"/>
    </source>
</evidence>
<keyword evidence="19" id="KW-1185">Reference proteome</keyword>
<gene>
    <name evidence="18" type="primary">atpF2</name>
    <name evidence="15" type="synonym">atpF</name>
    <name evidence="18" type="ORF">Mame_00092</name>
</gene>
<comment type="similarity">
    <text evidence="2 15 16">Belongs to the ATPase B chain family.</text>
</comment>
<dbReference type="GO" id="GO:0045259">
    <property type="term" value="C:proton-transporting ATP synthase complex"/>
    <property type="evidence" value="ECO:0007669"/>
    <property type="project" value="UniProtKB-KW"/>
</dbReference>
<keyword evidence="11 15" id="KW-0066">ATP synthesis</keyword>
<dbReference type="InterPro" id="IPR050059">
    <property type="entry name" value="ATP_synthase_B_chain"/>
</dbReference>
<evidence type="ECO:0000256" key="5">
    <source>
        <dbReference type="ARBA" id="ARBA00022547"/>
    </source>
</evidence>
<dbReference type="NCBIfam" id="NF006612">
    <property type="entry name" value="PRK09174.1"/>
    <property type="match status" value="1"/>
</dbReference>
<sequence length="194" mass="21171">MFVTPALAQTSHGAEEQHTESTLAEVEHHEQQVFPPFDFATFPSQILWLAITFGLFYLVMKKVIVPRVGSILEDRHDRIAQDLDEAERLRSEADAAIKAYEKELAEARNEARSISAAAADKARAEADAEREQLEAELGKKLAAANERIAAVRNEALQEVGGIAEETAALIVTHLIGGRVAKGDIETAVSTVREG</sequence>
<evidence type="ECO:0000256" key="17">
    <source>
        <dbReference type="SAM" id="Coils"/>
    </source>
</evidence>
<proteinExistence type="inferred from homology"/>
<feature type="coiled-coil region" evidence="17">
    <location>
        <begin position="83"/>
        <end position="154"/>
    </location>
</feature>
<evidence type="ECO:0000256" key="3">
    <source>
        <dbReference type="ARBA" id="ARBA00022448"/>
    </source>
</evidence>
<dbReference type="RefSeq" id="WP_018063477.1">
    <property type="nucleotide sequence ID" value="NZ_AQWH01000003.1"/>
</dbReference>
<evidence type="ECO:0000256" key="16">
    <source>
        <dbReference type="RuleBase" id="RU003848"/>
    </source>
</evidence>
<dbReference type="OrthoDB" id="9805716at2"/>
<keyword evidence="4 15" id="KW-1003">Cell membrane</keyword>
<name>A0A1U9YVL7_9HYPH</name>
<keyword evidence="3 15" id="KW-0813">Transport</keyword>
<dbReference type="KEGG" id="mmed:Mame_00092"/>
<evidence type="ECO:0000256" key="2">
    <source>
        <dbReference type="ARBA" id="ARBA00005513"/>
    </source>
</evidence>
<evidence type="ECO:0000256" key="1">
    <source>
        <dbReference type="ARBA" id="ARBA00004377"/>
    </source>
</evidence>
<keyword evidence="10 15" id="KW-0472">Membrane</keyword>
<keyword evidence="6 15" id="KW-0812">Transmembrane</keyword>
<evidence type="ECO:0000256" key="6">
    <source>
        <dbReference type="ARBA" id="ARBA00022692"/>
    </source>
</evidence>
<dbReference type="CDD" id="cd06503">
    <property type="entry name" value="ATP-synt_Fo_b"/>
    <property type="match status" value="1"/>
</dbReference>
<dbReference type="GO" id="GO:0046961">
    <property type="term" value="F:proton-transporting ATPase activity, rotational mechanism"/>
    <property type="evidence" value="ECO:0007669"/>
    <property type="project" value="TreeGrafter"/>
</dbReference>
<evidence type="ECO:0000313" key="18">
    <source>
        <dbReference type="EMBL" id="AQZ49476.1"/>
    </source>
</evidence>
<keyword evidence="17" id="KW-0175">Coiled coil</keyword>
<dbReference type="GO" id="GO:0005886">
    <property type="term" value="C:plasma membrane"/>
    <property type="evidence" value="ECO:0007669"/>
    <property type="project" value="UniProtKB-SubCell"/>
</dbReference>
<evidence type="ECO:0000256" key="15">
    <source>
        <dbReference type="HAMAP-Rule" id="MF_01398"/>
    </source>
</evidence>
<comment type="function">
    <text evidence="13">Component of the F(0) channel, it forms part of the peripheral stalk, linking F(1) to F(0). The b'-subunit is a diverged and duplicated form of b found in plants and photosynthetic bacteria.</text>
</comment>
<keyword evidence="5 15" id="KW-0138">CF(0)</keyword>
<comment type="subunit">
    <text evidence="14 15">F-type ATPases have 2 components, F(1) - the catalytic core - and F(0) - the membrane proton channel. F(1) has five subunits: alpha(3), beta(3), gamma(1), delta(1), epsilon(1). F(0) has three main subunits: a(1), b(2) and c(10-14). The alpha and beta chains form an alternating ring which encloses part of the gamma chain. F(1) is attached to F(0) by a central stalk formed by the gamma and epsilon chains, while a peripheral stalk is formed by the delta and b chains.</text>
</comment>
<dbReference type="EMBL" id="CP020330">
    <property type="protein sequence ID" value="AQZ49476.1"/>
    <property type="molecule type" value="Genomic_DNA"/>
</dbReference>
<protein>
    <recommendedName>
        <fullName evidence="15">ATP synthase subunit b</fullName>
    </recommendedName>
    <alternativeName>
        <fullName evidence="15">ATP synthase F(0) sector subunit b</fullName>
    </alternativeName>
    <alternativeName>
        <fullName evidence="15">ATPase subunit I</fullName>
    </alternativeName>
    <alternativeName>
        <fullName evidence="15">F-type ATPase subunit b</fullName>
        <shortName evidence="15">F-ATPase subunit b</shortName>
    </alternativeName>
</protein>
<dbReference type="eggNOG" id="COG0711">
    <property type="taxonomic scope" value="Bacteria"/>
</dbReference>
<evidence type="ECO:0000256" key="12">
    <source>
        <dbReference type="ARBA" id="ARBA00025198"/>
    </source>
</evidence>
<evidence type="ECO:0000256" key="8">
    <source>
        <dbReference type="ARBA" id="ARBA00022989"/>
    </source>
</evidence>
<evidence type="ECO:0000256" key="13">
    <source>
        <dbReference type="ARBA" id="ARBA00025614"/>
    </source>
</evidence>
<dbReference type="HAMAP" id="MF_01398">
    <property type="entry name" value="ATP_synth_b_bprime"/>
    <property type="match status" value="1"/>
</dbReference>
<evidence type="ECO:0000256" key="7">
    <source>
        <dbReference type="ARBA" id="ARBA00022781"/>
    </source>
</evidence>
<dbReference type="PANTHER" id="PTHR33445:SF1">
    <property type="entry name" value="ATP SYNTHASE SUBUNIT B"/>
    <property type="match status" value="1"/>
</dbReference>
<evidence type="ECO:0000256" key="4">
    <source>
        <dbReference type="ARBA" id="ARBA00022475"/>
    </source>
</evidence>
<reference evidence="18 19" key="1">
    <citation type="submission" date="2017-03" db="EMBL/GenBank/DDBJ databases">
        <title>Foreign affairs: Plasmid Transfer between Roseobacters and Rhizobia.</title>
        <authorList>
            <person name="Bartling P."/>
            <person name="Bunk B."/>
            <person name="Overmann J."/>
            <person name="Brinkmann H."/>
            <person name="Petersen J."/>
        </authorList>
    </citation>
    <scope>NUCLEOTIDE SEQUENCE [LARGE SCALE GENOMIC DNA]</scope>
    <source>
        <strain evidence="18 19">MACL11</strain>
    </source>
</reference>
<dbReference type="PANTHER" id="PTHR33445">
    <property type="entry name" value="ATP SYNTHASE SUBUNIT B', CHLOROPLASTIC"/>
    <property type="match status" value="1"/>
</dbReference>
<feature type="transmembrane region" description="Helical" evidence="15">
    <location>
        <begin position="42"/>
        <end position="60"/>
    </location>
</feature>
<keyword evidence="7 15" id="KW-0375">Hydrogen ion transport</keyword>
<organism evidence="18 19">
    <name type="scientific">Martelella mediterranea DSM 17316</name>
    <dbReference type="NCBI Taxonomy" id="1122214"/>
    <lineage>
        <taxon>Bacteria</taxon>
        <taxon>Pseudomonadati</taxon>
        <taxon>Pseudomonadota</taxon>
        <taxon>Alphaproteobacteria</taxon>
        <taxon>Hyphomicrobiales</taxon>
        <taxon>Aurantimonadaceae</taxon>
        <taxon>Martelella</taxon>
    </lineage>
</organism>
<evidence type="ECO:0000256" key="10">
    <source>
        <dbReference type="ARBA" id="ARBA00023136"/>
    </source>
</evidence>
<evidence type="ECO:0000313" key="19">
    <source>
        <dbReference type="Proteomes" id="UP000191135"/>
    </source>
</evidence>
<dbReference type="GO" id="GO:0046933">
    <property type="term" value="F:proton-transporting ATP synthase activity, rotational mechanism"/>
    <property type="evidence" value="ECO:0007669"/>
    <property type="project" value="UniProtKB-UniRule"/>
</dbReference>
<dbReference type="STRING" id="1122214.Mame_00092"/>